<dbReference type="GO" id="GO:0020037">
    <property type="term" value="F:heme binding"/>
    <property type="evidence" value="ECO:0007669"/>
    <property type="project" value="InterPro"/>
</dbReference>
<dbReference type="EMBL" id="MGDD01000283">
    <property type="protein sequence ID" value="OGL43235.1"/>
    <property type="molecule type" value="Genomic_DNA"/>
</dbReference>
<dbReference type="GO" id="GO:0009055">
    <property type="term" value="F:electron transfer activity"/>
    <property type="evidence" value="ECO:0007669"/>
    <property type="project" value="InterPro"/>
</dbReference>
<reference evidence="2 3" key="1">
    <citation type="journal article" date="2016" name="Nat. Commun.">
        <title>Thousands of microbial genomes shed light on interconnected biogeochemical processes in an aquifer system.</title>
        <authorList>
            <person name="Anantharaman K."/>
            <person name="Brown C.T."/>
            <person name="Hug L.A."/>
            <person name="Sharon I."/>
            <person name="Castelle C.J."/>
            <person name="Probst A.J."/>
            <person name="Thomas B.C."/>
            <person name="Singh A."/>
            <person name="Wilkins M.J."/>
            <person name="Karaoz U."/>
            <person name="Brodie E.L."/>
            <person name="Williams K.H."/>
            <person name="Hubbard S.S."/>
            <person name="Banfield J.F."/>
        </authorList>
    </citation>
    <scope>NUCLEOTIDE SEQUENCE [LARGE SCALE GENOMIC DNA]</scope>
</reference>
<name>A0A1F7RNU1_9BACT</name>
<sequence>MLNSGSWPEHRNFWTGFFNPQFLPQVFMRTGGAFLLASLYVYLHASLKVKNESLRNLIGKRSSRPALLGSLLIIFGSMGWFIFLPASSKAALSAASALNILMTLIIALTAVVFVMLYLGPYRNPGWVTPGFAILFLGFGFASMATGEFIREAVRKPYIVYNVVFSNQIYPEELQIYRDEGMLEKGHWLKSYVNVKYPKLLNNGKINYNRIGGLPESDQIHLGKMLFLYSCNSCHSTDEGFAAVAYLTRGWTPDMVHSVAANPDKHQFFMPPWPGNNIETLLLTKYIESIKPEHPAGMNYGTE</sequence>
<dbReference type="AlphaFoldDB" id="A0A1F7RNU1"/>
<evidence type="ECO:0008006" key="4">
    <source>
        <dbReference type="Google" id="ProtNLM"/>
    </source>
</evidence>
<feature type="transmembrane region" description="Helical" evidence="1">
    <location>
        <begin position="26"/>
        <end position="45"/>
    </location>
</feature>
<keyword evidence="1" id="KW-0472">Membrane</keyword>
<protein>
    <recommendedName>
        <fullName evidence="4">Cytochrome c domain-containing protein</fullName>
    </recommendedName>
</protein>
<proteinExistence type="predicted"/>
<dbReference type="InterPro" id="IPR036909">
    <property type="entry name" value="Cyt_c-like_dom_sf"/>
</dbReference>
<evidence type="ECO:0000313" key="2">
    <source>
        <dbReference type="EMBL" id="OGL43235.1"/>
    </source>
</evidence>
<comment type="caution">
    <text evidence="2">The sequence shown here is derived from an EMBL/GenBank/DDBJ whole genome shotgun (WGS) entry which is preliminary data.</text>
</comment>
<dbReference type="Proteomes" id="UP000179266">
    <property type="component" value="Unassembled WGS sequence"/>
</dbReference>
<organism evidence="2 3">
    <name type="scientific">Candidatus Schekmanbacteria bacterium RBG_13_48_7</name>
    <dbReference type="NCBI Taxonomy" id="1817878"/>
    <lineage>
        <taxon>Bacteria</taxon>
        <taxon>Candidatus Schekmaniibacteriota</taxon>
    </lineage>
</organism>
<accession>A0A1F7RNU1</accession>
<feature type="transmembrane region" description="Helical" evidence="1">
    <location>
        <begin position="130"/>
        <end position="149"/>
    </location>
</feature>
<feature type="transmembrane region" description="Helical" evidence="1">
    <location>
        <begin position="66"/>
        <end position="84"/>
    </location>
</feature>
<evidence type="ECO:0000256" key="1">
    <source>
        <dbReference type="SAM" id="Phobius"/>
    </source>
</evidence>
<feature type="transmembrane region" description="Helical" evidence="1">
    <location>
        <begin position="90"/>
        <end position="118"/>
    </location>
</feature>
<keyword evidence="1" id="KW-1133">Transmembrane helix</keyword>
<gene>
    <name evidence="2" type="ORF">A2161_09575</name>
</gene>
<dbReference type="SUPFAM" id="SSF46626">
    <property type="entry name" value="Cytochrome c"/>
    <property type="match status" value="1"/>
</dbReference>
<keyword evidence="1" id="KW-0812">Transmembrane</keyword>
<evidence type="ECO:0000313" key="3">
    <source>
        <dbReference type="Proteomes" id="UP000179266"/>
    </source>
</evidence>